<dbReference type="EMBL" id="DS113359">
    <property type="protein sequence ID" value="EAY09362.1"/>
    <property type="molecule type" value="Genomic_DNA"/>
</dbReference>
<dbReference type="KEGG" id="tva:4767279"/>
<feature type="transmembrane region" description="Helical" evidence="1">
    <location>
        <begin position="140"/>
        <end position="159"/>
    </location>
</feature>
<dbReference type="VEuPathDB" id="TrichDB:TVAG_417840"/>
<gene>
    <name evidence="2" type="ORF">TVAG_417840</name>
</gene>
<keyword evidence="3" id="KW-1185">Reference proteome</keyword>
<feature type="transmembrane region" description="Helical" evidence="1">
    <location>
        <begin position="80"/>
        <end position="96"/>
    </location>
</feature>
<dbReference type="AlphaFoldDB" id="A2EDA4"/>
<accession>A2EDA4</accession>
<dbReference type="InParanoid" id="A2EDA4"/>
<feature type="transmembrane region" description="Helical" evidence="1">
    <location>
        <begin position="108"/>
        <end position="128"/>
    </location>
</feature>
<name>A2EDA4_TRIV3</name>
<evidence type="ECO:0000313" key="2">
    <source>
        <dbReference type="EMBL" id="EAY09362.1"/>
    </source>
</evidence>
<evidence type="ECO:0000313" key="3">
    <source>
        <dbReference type="Proteomes" id="UP000001542"/>
    </source>
</evidence>
<feature type="transmembrane region" description="Helical" evidence="1">
    <location>
        <begin position="20"/>
        <end position="38"/>
    </location>
</feature>
<proteinExistence type="predicted"/>
<organism evidence="2 3">
    <name type="scientific">Trichomonas vaginalis (strain ATCC PRA-98 / G3)</name>
    <dbReference type="NCBI Taxonomy" id="412133"/>
    <lineage>
        <taxon>Eukaryota</taxon>
        <taxon>Metamonada</taxon>
        <taxon>Parabasalia</taxon>
        <taxon>Trichomonadida</taxon>
        <taxon>Trichomonadidae</taxon>
        <taxon>Trichomonas</taxon>
    </lineage>
</organism>
<evidence type="ECO:0000256" key="1">
    <source>
        <dbReference type="SAM" id="Phobius"/>
    </source>
</evidence>
<keyword evidence="1" id="KW-0812">Transmembrane</keyword>
<sequence>MPGFVPLLYTWKTIGATSWAMVFSLIPFFFINVFSTFLGHHLEYIPFFVSYIGLPFLILFYILCLTSVPERYYTLSKTEFFYRVIFMTLHIFWLWQLGLTSSDYRESFIVSLVVTFITMMTEKFVLLFKLEKRSRFQKVFGFYSPPIIAIVVTSIILAFTFNSKIIATVVVDFVISSLILTIAAVVAGERVSFQGNGLQRLIMYLNSPDEYLQFLAYIDLYAIARGPVTRRSTILRDTSLQSINSILKPCQEILTKYAQQQQQIQKYQSHIFSPLREGILTKIYKKMVAAQMKLLREKLALQWSIVVMLDVESLIILLSSKNDTFGIMQTQMKNVKKNLEDIRDVVIQTIQTYSWSTPDFGHKYAYKTPKELVLATYNSINNAIDALSRLGVN</sequence>
<reference evidence="2" key="1">
    <citation type="submission" date="2006-10" db="EMBL/GenBank/DDBJ databases">
        <authorList>
            <person name="Amadeo P."/>
            <person name="Zhao Q."/>
            <person name="Wortman J."/>
            <person name="Fraser-Liggett C."/>
            <person name="Carlton J."/>
        </authorList>
    </citation>
    <scope>NUCLEOTIDE SEQUENCE</scope>
    <source>
        <strain evidence="2">G3</strain>
    </source>
</reference>
<dbReference type="VEuPathDB" id="TrichDB:TVAGG3_0876160"/>
<keyword evidence="1" id="KW-0472">Membrane</keyword>
<dbReference type="Proteomes" id="UP000001542">
    <property type="component" value="Unassembled WGS sequence"/>
</dbReference>
<protein>
    <submittedName>
        <fullName evidence="2">Uncharacterized protein</fullName>
    </submittedName>
</protein>
<reference evidence="2" key="2">
    <citation type="journal article" date="2007" name="Science">
        <title>Draft genome sequence of the sexually transmitted pathogen Trichomonas vaginalis.</title>
        <authorList>
            <person name="Carlton J.M."/>
            <person name="Hirt R.P."/>
            <person name="Silva J.C."/>
            <person name="Delcher A.L."/>
            <person name="Schatz M."/>
            <person name="Zhao Q."/>
            <person name="Wortman J.R."/>
            <person name="Bidwell S.L."/>
            <person name="Alsmark U.C.M."/>
            <person name="Besteiro S."/>
            <person name="Sicheritz-Ponten T."/>
            <person name="Noel C.J."/>
            <person name="Dacks J.B."/>
            <person name="Foster P.G."/>
            <person name="Simillion C."/>
            <person name="Van de Peer Y."/>
            <person name="Miranda-Saavedra D."/>
            <person name="Barton G.J."/>
            <person name="Westrop G.D."/>
            <person name="Mueller S."/>
            <person name="Dessi D."/>
            <person name="Fiori P.L."/>
            <person name="Ren Q."/>
            <person name="Paulsen I."/>
            <person name="Zhang H."/>
            <person name="Bastida-Corcuera F.D."/>
            <person name="Simoes-Barbosa A."/>
            <person name="Brown M.T."/>
            <person name="Hayes R.D."/>
            <person name="Mukherjee M."/>
            <person name="Okumura C.Y."/>
            <person name="Schneider R."/>
            <person name="Smith A.J."/>
            <person name="Vanacova S."/>
            <person name="Villalvazo M."/>
            <person name="Haas B.J."/>
            <person name="Pertea M."/>
            <person name="Feldblyum T.V."/>
            <person name="Utterback T.R."/>
            <person name="Shu C.L."/>
            <person name="Osoegawa K."/>
            <person name="de Jong P.J."/>
            <person name="Hrdy I."/>
            <person name="Horvathova L."/>
            <person name="Zubacova Z."/>
            <person name="Dolezal P."/>
            <person name="Malik S.B."/>
            <person name="Logsdon J.M. Jr."/>
            <person name="Henze K."/>
            <person name="Gupta A."/>
            <person name="Wang C.C."/>
            <person name="Dunne R.L."/>
            <person name="Upcroft J.A."/>
            <person name="Upcroft P."/>
            <person name="White O."/>
            <person name="Salzberg S.L."/>
            <person name="Tang P."/>
            <person name="Chiu C.-H."/>
            <person name="Lee Y.-S."/>
            <person name="Embley T.M."/>
            <person name="Coombs G.H."/>
            <person name="Mottram J.C."/>
            <person name="Tachezy J."/>
            <person name="Fraser-Liggett C.M."/>
            <person name="Johnson P.J."/>
        </authorList>
    </citation>
    <scope>NUCLEOTIDE SEQUENCE [LARGE SCALE GENOMIC DNA]</scope>
    <source>
        <strain evidence="2">G3</strain>
    </source>
</reference>
<feature type="transmembrane region" description="Helical" evidence="1">
    <location>
        <begin position="44"/>
        <end position="68"/>
    </location>
</feature>
<dbReference type="RefSeq" id="XP_001321585.1">
    <property type="nucleotide sequence ID" value="XM_001321550.1"/>
</dbReference>
<keyword evidence="1" id="KW-1133">Transmembrane helix</keyword>
<feature type="transmembrane region" description="Helical" evidence="1">
    <location>
        <begin position="165"/>
        <end position="187"/>
    </location>
</feature>